<dbReference type="OrthoDB" id="6509467at2759"/>
<evidence type="ECO:0000259" key="3">
    <source>
        <dbReference type="PROSITE" id="PS50240"/>
    </source>
</evidence>
<proteinExistence type="inferred from homology"/>
<dbReference type="CDD" id="cd00190">
    <property type="entry name" value="Tryp_SPc"/>
    <property type="match status" value="1"/>
</dbReference>
<organism evidence="4 5">
    <name type="scientific">Leptotrombidium deliense</name>
    <dbReference type="NCBI Taxonomy" id="299467"/>
    <lineage>
        <taxon>Eukaryota</taxon>
        <taxon>Metazoa</taxon>
        <taxon>Ecdysozoa</taxon>
        <taxon>Arthropoda</taxon>
        <taxon>Chelicerata</taxon>
        <taxon>Arachnida</taxon>
        <taxon>Acari</taxon>
        <taxon>Acariformes</taxon>
        <taxon>Trombidiformes</taxon>
        <taxon>Prostigmata</taxon>
        <taxon>Anystina</taxon>
        <taxon>Parasitengona</taxon>
        <taxon>Trombiculoidea</taxon>
        <taxon>Trombiculidae</taxon>
        <taxon>Leptotrombidium</taxon>
    </lineage>
</organism>
<dbReference type="Gene3D" id="2.40.10.10">
    <property type="entry name" value="Trypsin-like serine proteases"/>
    <property type="match status" value="2"/>
</dbReference>
<evidence type="ECO:0000256" key="1">
    <source>
        <dbReference type="ARBA" id="ARBA00023157"/>
    </source>
</evidence>
<dbReference type="PANTHER" id="PTHR24256">
    <property type="entry name" value="TRYPTASE-RELATED"/>
    <property type="match status" value="1"/>
</dbReference>
<evidence type="ECO:0000256" key="2">
    <source>
        <dbReference type="ARBA" id="ARBA00024195"/>
    </source>
</evidence>
<accession>A0A443SNP9</accession>
<dbReference type="STRING" id="299467.A0A443SNP9"/>
<sequence>MKHNSPDILNNCLYIQIIPFGLNAPLPENNDYVSAICLPTVNDTQGETEYSFNYATGWGETYGDPFYSNVLKQTALPIVSQKNCTLNKHLDTNTTVCAGFENGEHDTCNADSGGPLMWFNRETKTWVLIGITSFGPPICGTPNKPGVYTRVSFYLPWILNIIKQDNNLI</sequence>
<keyword evidence="1" id="KW-1015">Disulfide bond</keyword>
<protein>
    <recommendedName>
        <fullName evidence="3">Peptidase S1 domain-containing protein</fullName>
    </recommendedName>
</protein>
<feature type="domain" description="Peptidase S1" evidence="3">
    <location>
        <begin position="1"/>
        <end position="163"/>
    </location>
</feature>
<dbReference type="FunFam" id="2.40.10.10:FF:000002">
    <property type="entry name" value="Transmembrane protease serine"/>
    <property type="match status" value="1"/>
</dbReference>
<evidence type="ECO:0000313" key="5">
    <source>
        <dbReference type="Proteomes" id="UP000288716"/>
    </source>
</evidence>
<dbReference type="InterPro" id="IPR009003">
    <property type="entry name" value="Peptidase_S1_PA"/>
</dbReference>
<dbReference type="GO" id="GO:0004252">
    <property type="term" value="F:serine-type endopeptidase activity"/>
    <property type="evidence" value="ECO:0007669"/>
    <property type="project" value="InterPro"/>
</dbReference>
<name>A0A443SNP9_9ACAR</name>
<dbReference type="Proteomes" id="UP000288716">
    <property type="component" value="Unassembled WGS sequence"/>
</dbReference>
<gene>
    <name evidence="4" type="ORF">B4U80_09967</name>
</gene>
<dbReference type="VEuPathDB" id="VectorBase:LDEU002927"/>
<reference evidence="4 5" key="1">
    <citation type="journal article" date="2018" name="Gigascience">
        <title>Genomes of trombidid mites reveal novel predicted allergens and laterally-transferred genes associated with secondary metabolism.</title>
        <authorList>
            <person name="Dong X."/>
            <person name="Chaisiri K."/>
            <person name="Xia D."/>
            <person name="Armstrong S.D."/>
            <person name="Fang Y."/>
            <person name="Donnelly M.J."/>
            <person name="Kadowaki T."/>
            <person name="McGarry J.W."/>
            <person name="Darby A.C."/>
            <person name="Makepeace B.L."/>
        </authorList>
    </citation>
    <scope>NUCLEOTIDE SEQUENCE [LARGE SCALE GENOMIC DNA]</scope>
    <source>
        <strain evidence="4">UoL-UT</strain>
    </source>
</reference>
<dbReference type="EMBL" id="NCKV01001067">
    <property type="protein sequence ID" value="RWS29112.1"/>
    <property type="molecule type" value="Genomic_DNA"/>
</dbReference>
<keyword evidence="5" id="KW-1185">Reference proteome</keyword>
<dbReference type="InterPro" id="IPR043504">
    <property type="entry name" value="Peptidase_S1_PA_chymotrypsin"/>
</dbReference>
<dbReference type="AlphaFoldDB" id="A0A443SNP9"/>
<dbReference type="SUPFAM" id="SSF50494">
    <property type="entry name" value="Trypsin-like serine proteases"/>
    <property type="match status" value="1"/>
</dbReference>
<comment type="similarity">
    <text evidence="2">Belongs to the peptidase S1 family. CLIP subfamily.</text>
</comment>
<dbReference type="InterPro" id="IPR051487">
    <property type="entry name" value="Ser/Thr_Proteases_Immune/Dev"/>
</dbReference>
<dbReference type="GO" id="GO:0006508">
    <property type="term" value="P:proteolysis"/>
    <property type="evidence" value="ECO:0007669"/>
    <property type="project" value="InterPro"/>
</dbReference>
<dbReference type="SMART" id="SM00020">
    <property type="entry name" value="Tryp_SPc"/>
    <property type="match status" value="1"/>
</dbReference>
<dbReference type="Pfam" id="PF00089">
    <property type="entry name" value="Trypsin"/>
    <property type="match status" value="1"/>
</dbReference>
<evidence type="ECO:0000313" key="4">
    <source>
        <dbReference type="EMBL" id="RWS29112.1"/>
    </source>
</evidence>
<comment type="caution">
    <text evidence="4">The sequence shown here is derived from an EMBL/GenBank/DDBJ whole genome shotgun (WGS) entry which is preliminary data.</text>
</comment>
<dbReference type="PROSITE" id="PS50240">
    <property type="entry name" value="TRYPSIN_DOM"/>
    <property type="match status" value="1"/>
</dbReference>
<dbReference type="InterPro" id="IPR001254">
    <property type="entry name" value="Trypsin_dom"/>
</dbReference>